<name>A0AA87Z4A4_FICCA</name>
<sequence length="967" mass="108015">MRSRKETAREKKPSPPGALAEKSRESVGKLLTRPNKPRSRGTKKEDNNLQQNDLSCKLESGSKVNDIQYADSRMKSVTLEAEGCSTDATGNTVREYQVDGGSLRGSLSDSREEMNDSDWEDGSIPISCSTDNEQVTIEFDETPDSVKRKPVRRPTAEDKELAEIVHKVHLLCLLGRGRLIDRACDDPLIQAALLSLLPKHLLNISNIAKLTARDLRPLILWFQDYFHVRSSTSEKRSFHSALAHALETREGTSEEIAALSVALFRALSLTARVFSSAFVTSVVTSLGLKDNLILKFVSILDVASLKPDGDKSASFSQDASSSIFHTSTPMVARIIEVSSSPGKSFSPNVKDNICETSRAGSFRSSETENKDTSVANESDNGQSCSFPFVFKQDSSEGCSTQKSQGPKRKGDIEFELQMEMAIAATAARMTTFADSKMGSNMGHAHSNLPSFSSPFKRMKDFFGGVHSFSHGISTAIGSRRVGSPLYWAEVYCSGENLSGKWVHVDAVDAIIDEEEKVEAVVAACRKTLRYVVAFAGNGAKDVTRRYCMKWYKIASKRVDSIWWDSVMAPLREMESRATSGMFLLENDYNPNRISENLNAESFPDNATLHGSSGVEASKDCSVKTDMGSSLTASRSSLEDMELETRALTEPLPTNQQAYRTHPLYAIEKWLTKYQILHPKGPILGFCSGHAVYPRTCVQTLKTKERWLREGLQVKANELPVKEMKRSGKLHKVKSVEDDEYAGDNSEGTLKLYGKWQLEPLQLPHAVNGIVPKNERGQVDVWSEKCLPPGTVHLRLPRVFSVAKRLEIDYAPAMVGFEYKNGQSYPVFEGIVVCAEFKDVILEAYREEQEKREAEDKKRNEMQAISRWYQLLSSVVTRQRLKNRYGKSLPSHTSTDEPTTVNKSMQVSGSRDNKQSRELQQENKRRKKSNDPPAELEEEHKHVFFTEDQSFDEESLSQEFAASSSWVD</sequence>
<feature type="domain" description="Rad4 beta-hairpin" evidence="9">
    <location>
        <begin position="770"/>
        <end position="844"/>
    </location>
</feature>
<gene>
    <name evidence="10" type="ORF">TIFTF001_002057</name>
</gene>
<feature type="region of interest" description="Disordered" evidence="6">
    <location>
        <begin position="100"/>
        <end position="125"/>
    </location>
</feature>
<dbReference type="GO" id="GO:0003684">
    <property type="term" value="F:damaged DNA binding"/>
    <property type="evidence" value="ECO:0007669"/>
    <property type="project" value="InterPro"/>
</dbReference>
<dbReference type="Proteomes" id="UP001187192">
    <property type="component" value="Unassembled WGS sequence"/>
</dbReference>
<dbReference type="Gene3D" id="3.30.70.2460">
    <property type="entry name" value="Rad4, beta-hairpin domain BHD3"/>
    <property type="match status" value="1"/>
</dbReference>
<evidence type="ECO:0000256" key="2">
    <source>
        <dbReference type="ARBA" id="ARBA00009525"/>
    </source>
</evidence>
<dbReference type="InterPro" id="IPR038765">
    <property type="entry name" value="Papain-like_cys_pep_sf"/>
</dbReference>
<keyword evidence="4" id="KW-0234">DNA repair</keyword>
<dbReference type="Pfam" id="PF10404">
    <property type="entry name" value="BHD_2"/>
    <property type="match status" value="1"/>
</dbReference>
<dbReference type="InterPro" id="IPR018328">
    <property type="entry name" value="Rad4_beta-hairpin_dom3"/>
</dbReference>
<dbReference type="Pfam" id="PF10405">
    <property type="entry name" value="BHD_3"/>
    <property type="match status" value="1"/>
</dbReference>
<evidence type="ECO:0000256" key="4">
    <source>
        <dbReference type="ARBA" id="ARBA00023204"/>
    </source>
</evidence>
<dbReference type="Gene3D" id="2.20.20.110">
    <property type="entry name" value="Rad4, beta-hairpin domain BHD1"/>
    <property type="match status" value="1"/>
</dbReference>
<dbReference type="PANTHER" id="PTHR12135:SF0">
    <property type="entry name" value="DNA REPAIR PROTEIN COMPLEMENTING XP-C CELLS"/>
    <property type="match status" value="1"/>
</dbReference>
<evidence type="ECO:0000256" key="6">
    <source>
        <dbReference type="SAM" id="MobiDB-lite"/>
    </source>
</evidence>
<keyword evidence="11" id="KW-1185">Reference proteome</keyword>
<feature type="region of interest" description="Disordered" evidence="6">
    <location>
        <begin position="882"/>
        <end position="967"/>
    </location>
</feature>
<evidence type="ECO:0000259" key="7">
    <source>
        <dbReference type="SMART" id="SM01030"/>
    </source>
</evidence>
<feature type="domain" description="Rad4 beta-hairpin" evidence="7">
    <location>
        <begin position="647"/>
        <end position="698"/>
    </location>
</feature>
<dbReference type="InterPro" id="IPR004583">
    <property type="entry name" value="DNA_repair_Rad4"/>
</dbReference>
<dbReference type="SUPFAM" id="SSF54001">
    <property type="entry name" value="Cysteine proteinases"/>
    <property type="match status" value="1"/>
</dbReference>
<dbReference type="GO" id="GO:0071942">
    <property type="term" value="C:XPC complex"/>
    <property type="evidence" value="ECO:0007669"/>
    <property type="project" value="TreeGrafter"/>
</dbReference>
<accession>A0AA87Z4A4</accession>
<evidence type="ECO:0000259" key="9">
    <source>
        <dbReference type="SMART" id="SM01032"/>
    </source>
</evidence>
<feature type="region of interest" description="Disordered" evidence="6">
    <location>
        <begin position="357"/>
        <end position="380"/>
    </location>
</feature>
<evidence type="ECO:0000259" key="8">
    <source>
        <dbReference type="SMART" id="SM01031"/>
    </source>
</evidence>
<dbReference type="AlphaFoldDB" id="A0AA87Z4A4"/>
<dbReference type="GO" id="GO:0003697">
    <property type="term" value="F:single-stranded DNA binding"/>
    <property type="evidence" value="ECO:0007669"/>
    <property type="project" value="TreeGrafter"/>
</dbReference>
<dbReference type="InterPro" id="IPR036985">
    <property type="entry name" value="Transglutaminase-like_sf"/>
</dbReference>
<dbReference type="SMART" id="SM01030">
    <property type="entry name" value="BHD_1"/>
    <property type="match status" value="1"/>
</dbReference>
<reference evidence="10" key="1">
    <citation type="submission" date="2023-07" db="EMBL/GenBank/DDBJ databases">
        <title>draft genome sequence of fig (Ficus carica).</title>
        <authorList>
            <person name="Takahashi T."/>
            <person name="Nishimura K."/>
        </authorList>
    </citation>
    <scope>NUCLEOTIDE SEQUENCE</scope>
</reference>
<dbReference type="Gene3D" id="3.90.260.10">
    <property type="entry name" value="Transglutaminase-like"/>
    <property type="match status" value="2"/>
</dbReference>
<dbReference type="InterPro" id="IPR018325">
    <property type="entry name" value="Rad4/PNGase_transGLS-fold"/>
</dbReference>
<dbReference type="GO" id="GO:0006298">
    <property type="term" value="P:mismatch repair"/>
    <property type="evidence" value="ECO:0007669"/>
    <property type="project" value="TreeGrafter"/>
</dbReference>
<evidence type="ECO:0000313" key="10">
    <source>
        <dbReference type="EMBL" id="GMN28472.1"/>
    </source>
</evidence>
<evidence type="ECO:0000256" key="1">
    <source>
        <dbReference type="ARBA" id="ARBA00004123"/>
    </source>
</evidence>
<dbReference type="GO" id="GO:0005737">
    <property type="term" value="C:cytoplasm"/>
    <property type="evidence" value="ECO:0007669"/>
    <property type="project" value="TreeGrafter"/>
</dbReference>
<feature type="region of interest" description="Disordered" evidence="6">
    <location>
        <begin position="1"/>
        <end position="55"/>
    </location>
</feature>
<dbReference type="SMART" id="SM01031">
    <property type="entry name" value="BHD_2"/>
    <property type="match status" value="1"/>
</dbReference>
<evidence type="ECO:0000313" key="11">
    <source>
        <dbReference type="Proteomes" id="UP001187192"/>
    </source>
</evidence>
<dbReference type="GO" id="GO:0006289">
    <property type="term" value="P:nucleotide-excision repair"/>
    <property type="evidence" value="ECO:0007669"/>
    <property type="project" value="InterPro"/>
</dbReference>
<evidence type="ECO:0008006" key="12">
    <source>
        <dbReference type="Google" id="ProtNLM"/>
    </source>
</evidence>
<feature type="compositionally biased region" description="Basic and acidic residues" evidence="6">
    <location>
        <begin position="1"/>
        <end position="13"/>
    </location>
</feature>
<keyword evidence="3" id="KW-0227">DNA damage</keyword>
<feature type="domain" description="Rad4 beta-hairpin" evidence="8">
    <location>
        <begin position="700"/>
        <end position="763"/>
    </location>
</feature>
<evidence type="ECO:0000256" key="5">
    <source>
        <dbReference type="ARBA" id="ARBA00023242"/>
    </source>
</evidence>
<dbReference type="FunFam" id="3.30.70.2460:FF:000001">
    <property type="entry name" value="DNA repair protein Rad4 family"/>
    <property type="match status" value="1"/>
</dbReference>
<dbReference type="EMBL" id="BTGU01000002">
    <property type="protein sequence ID" value="GMN28472.1"/>
    <property type="molecule type" value="Genomic_DNA"/>
</dbReference>
<comment type="caution">
    <text evidence="10">The sequence shown here is derived from an EMBL/GenBank/DDBJ whole genome shotgun (WGS) entry which is preliminary data.</text>
</comment>
<dbReference type="PANTHER" id="PTHR12135">
    <property type="entry name" value="DNA REPAIR PROTEIN XP-C / RAD4"/>
    <property type="match status" value="1"/>
</dbReference>
<comment type="similarity">
    <text evidence="2">Belongs to the XPC family.</text>
</comment>
<proteinExistence type="inferred from homology"/>
<feature type="compositionally biased region" description="Basic and acidic residues" evidence="6">
    <location>
        <begin position="910"/>
        <end position="922"/>
    </location>
</feature>
<dbReference type="Pfam" id="PF10403">
    <property type="entry name" value="BHD_1"/>
    <property type="match status" value="1"/>
</dbReference>
<dbReference type="Pfam" id="PF03835">
    <property type="entry name" value="Rad4"/>
    <property type="match status" value="1"/>
</dbReference>
<evidence type="ECO:0000256" key="3">
    <source>
        <dbReference type="ARBA" id="ARBA00022763"/>
    </source>
</evidence>
<dbReference type="InterPro" id="IPR018327">
    <property type="entry name" value="BHD_2"/>
</dbReference>
<dbReference type="SMART" id="SM01032">
    <property type="entry name" value="BHD_3"/>
    <property type="match status" value="1"/>
</dbReference>
<feature type="compositionally biased region" description="Polar residues" evidence="6">
    <location>
        <begin position="889"/>
        <end position="909"/>
    </location>
</feature>
<protein>
    <recommendedName>
        <fullName evidence="12">DNA repair protein RAD4</fullName>
    </recommendedName>
</protein>
<keyword evidence="5" id="KW-0539">Nucleus</keyword>
<dbReference type="GO" id="GO:0000111">
    <property type="term" value="C:nucleotide-excision repair factor 2 complex"/>
    <property type="evidence" value="ECO:0007669"/>
    <property type="project" value="TreeGrafter"/>
</dbReference>
<dbReference type="InterPro" id="IPR042488">
    <property type="entry name" value="Rad4_BHD3_sf"/>
</dbReference>
<dbReference type="InterPro" id="IPR018326">
    <property type="entry name" value="Rad4_beta-hairpin_dom1"/>
</dbReference>
<feature type="compositionally biased region" description="Polar residues" evidence="6">
    <location>
        <begin position="956"/>
        <end position="967"/>
    </location>
</feature>
<comment type="subcellular location">
    <subcellularLocation>
        <location evidence="1">Nucleus</location>
    </subcellularLocation>
</comment>
<organism evidence="10 11">
    <name type="scientific">Ficus carica</name>
    <name type="common">Common fig</name>
    <dbReference type="NCBI Taxonomy" id="3494"/>
    <lineage>
        <taxon>Eukaryota</taxon>
        <taxon>Viridiplantae</taxon>
        <taxon>Streptophyta</taxon>
        <taxon>Embryophyta</taxon>
        <taxon>Tracheophyta</taxon>
        <taxon>Spermatophyta</taxon>
        <taxon>Magnoliopsida</taxon>
        <taxon>eudicotyledons</taxon>
        <taxon>Gunneridae</taxon>
        <taxon>Pentapetalae</taxon>
        <taxon>rosids</taxon>
        <taxon>fabids</taxon>
        <taxon>Rosales</taxon>
        <taxon>Moraceae</taxon>
        <taxon>Ficeae</taxon>
        <taxon>Ficus</taxon>
    </lineage>
</organism>